<name>A0A327T7W8_9SPHI</name>
<dbReference type="AlphaFoldDB" id="A0A327T7W8"/>
<dbReference type="NCBIfam" id="NF038153">
    <property type="entry name" value="lant_leader_L1a"/>
    <property type="match status" value="1"/>
</dbReference>
<dbReference type="EMBL" id="QLLR01000001">
    <property type="protein sequence ID" value="RAJ37288.1"/>
    <property type="molecule type" value="Genomic_DNA"/>
</dbReference>
<dbReference type="RefSeq" id="WP_170132600.1">
    <property type="nucleotide sequence ID" value="NZ_QLLR01000001.1"/>
</dbReference>
<gene>
    <name evidence="1" type="ORF">LY11_00364</name>
</gene>
<dbReference type="Proteomes" id="UP000249754">
    <property type="component" value="Unassembled WGS sequence"/>
</dbReference>
<protein>
    <submittedName>
        <fullName evidence="1">Uncharacterized protein</fullName>
    </submittedName>
</protein>
<organism evidence="1 2">
    <name type="scientific">Pedobacter cryoconitis</name>
    <dbReference type="NCBI Taxonomy" id="188932"/>
    <lineage>
        <taxon>Bacteria</taxon>
        <taxon>Pseudomonadati</taxon>
        <taxon>Bacteroidota</taxon>
        <taxon>Sphingobacteriia</taxon>
        <taxon>Sphingobacteriales</taxon>
        <taxon>Sphingobacteriaceae</taxon>
        <taxon>Pedobacter</taxon>
    </lineage>
</organism>
<proteinExistence type="predicted"/>
<dbReference type="InterPro" id="IPR058238">
    <property type="entry name" value="Lant_leader_dom"/>
</dbReference>
<evidence type="ECO:0000313" key="1">
    <source>
        <dbReference type="EMBL" id="RAJ37288.1"/>
    </source>
</evidence>
<sequence>MKKIKLNSERLRLKKERVASLTTNQMGKVYGGQPITTSTRQFCCHITDPVICSIEP</sequence>
<reference evidence="1 2" key="1">
    <citation type="submission" date="2018-06" db="EMBL/GenBank/DDBJ databases">
        <title>Genomic Encyclopedia of Archaeal and Bacterial Type Strains, Phase II (KMG-II): from individual species to whole genera.</title>
        <authorList>
            <person name="Goeker M."/>
        </authorList>
    </citation>
    <scope>NUCLEOTIDE SEQUENCE [LARGE SCALE GENOMIC DNA]</scope>
    <source>
        <strain evidence="1 2">DSM 14825</strain>
    </source>
</reference>
<comment type="caution">
    <text evidence="1">The sequence shown here is derived from an EMBL/GenBank/DDBJ whole genome shotgun (WGS) entry which is preliminary data.</text>
</comment>
<accession>A0A327T7W8</accession>
<evidence type="ECO:0000313" key="2">
    <source>
        <dbReference type="Proteomes" id="UP000249754"/>
    </source>
</evidence>